<feature type="compositionally biased region" description="Polar residues" evidence="2">
    <location>
        <begin position="455"/>
        <end position="464"/>
    </location>
</feature>
<evidence type="ECO:0000313" key="4">
    <source>
        <dbReference type="EMBL" id="KAK7235235.1"/>
    </source>
</evidence>
<evidence type="ECO:0000256" key="1">
    <source>
        <dbReference type="PROSITE-ProRule" id="PRU00283"/>
    </source>
</evidence>
<keyword evidence="5" id="KW-1185">Reference proteome</keyword>
<feature type="domain" description="Kinesin motor" evidence="3">
    <location>
        <begin position="173"/>
        <end position="242"/>
    </location>
</feature>
<feature type="region of interest" description="Disordered" evidence="2">
    <location>
        <begin position="419"/>
        <end position="464"/>
    </location>
</feature>
<proteinExistence type="inferred from homology"/>
<feature type="compositionally biased region" description="Basic residues" evidence="2">
    <location>
        <begin position="147"/>
        <end position="158"/>
    </location>
</feature>
<feature type="compositionally biased region" description="Basic and acidic residues" evidence="2">
    <location>
        <begin position="130"/>
        <end position="145"/>
    </location>
</feature>
<reference evidence="4 5" key="1">
    <citation type="submission" date="2024-03" db="EMBL/GenBank/DDBJ databases">
        <title>Aureococcus anophagefferens CCMP1851 and Kratosvirus quantuckense: Draft genome of a second virus-susceptible host strain in the model system.</title>
        <authorList>
            <person name="Chase E."/>
            <person name="Truchon A.R."/>
            <person name="Schepens W."/>
            <person name="Wilhelm S.W."/>
        </authorList>
    </citation>
    <scope>NUCLEOTIDE SEQUENCE [LARGE SCALE GENOMIC DNA]</scope>
    <source>
        <strain evidence="4 5">CCMP1851</strain>
    </source>
</reference>
<sequence>MGRARAESDSEAVRLDGDTNITVDDIEGAINESLRGSSGASLGDALKASAQRKTFEFDGVFGGESEQAEVFKEVGLPVVDAVLAGTTGRRPRRRRDYTVEAGCFQVYNEQVSDLLHPEHRSGKGANLSVSKDRSGHGQGDREPLLRRGPRGVRARKRSGVAGKELKEAINIGSLLALGNVVAALAAKKKHVPYRDSKLTPRVLEGSVGGNCKTTLLCCCSPSADSTSETLAALAFAARAMRCECKAVVNEADVGDMPDCGALRVGRADPKHAAPWKRSGASEAAAKEARAERPSQGGGRARARYKDARPASAQFAGEALEAARLRGETAQLAEDLRKEASDGAAREQKERQVLGELDVLASRFNARESRGDDLEKISRLKGSVLAERERAARLDRARTLTQLELDNERASDKIFGVESEAARKSKAARRRDEVARARARPRSARAGAAHKLVATAKTQKTPAIF</sequence>
<evidence type="ECO:0000256" key="2">
    <source>
        <dbReference type="SAM" id="MobiDB-lite"/>
    </source>
</evidence>
<evidence type="ECO:0000313" key="5">
    <source>
        <dbReference type="Proteomes" id="UP001363151"/>
    </source>
</evidence>
<comment type="caution">
    <text evidence="1">Lacks conserved residue(s) required for the propagation of feature annotation.</text>
</comment>
<name>A0ABR1FPZ6_AURAN</name>
<feature type="region of interest" description="Disordered" evidence="2">
    <location>
        <begin position="270"/>
        <end position="306"/>
    </location>
</feature>
<dbReference type="InterPro" id="IPR027640">
    <property type="entry name" value="Kinesin-like_fam"/>
</dbReference>
<accession>A0ABR1FPZ6</accession>
<dbReference type="EMBL" id="JBBJCI010000294">
    <property type="protein sequence ID" value="KAK7235235.1"/>
    <property type="molecule type" value="Genomic_DNA"/>
</dbReference>
<dbReference type="Proteomes" id="UP001363151">
    <property type="component" value="Unassembled WGS sequence"/>
</dbReference>
<comment type="similarity">
    <text evidence="1">Belongs to the TRAFAC class myosin-kinesin ATPase superfamily. Kinesin family.</text>
</comment>
<dbReference type="Pfam" id="PF00225">
    <property type="entry name" value="Kinesin"/>
    <property type="match status" value="1"/>
</dbReference>
<dbReference type="PANTHER" id="PTHR24115">
    <property type="entry name" value="KINESIN-RELATED"/>
    <property type="match status" value="1"/>
</dbReference>
<feature type="region of interest" description="Disordered" evidence="2">
    <location>
        <begin position="115"/>
        <end position="159"/>
    </location>
</feature>
<dbReference type="InterPro" id="IPR036961">
    <property type="entry name" value="Kinesin_motor_dom_sf"/>
</dbReference>
<dbReference type="SMART" id="SM00129">
    <property type="entry name" value="KISc"/>
    <property type="match status" value="1"/>
</dbReference>
<dbReference type="Gene3D" id="3.40.850.10">
    <property type="entry name" value="Kinesin motor domain"/>
    <property type="match status" value="2"/>
</dbReference>
<dbReference type="InterPro" id="IPR027417">
    <property type="entry name" value="P-loop_NTPase"/>
</dbReference>
<protein>
    <submittedName>
        <fullName evidence="4">Microtubule motor protein</fullName>
    </submittedName>
</protein>
<comment type="caution">
    <text evidence="4">The sequence shown here is derived from an EMBL/GenBank/DDBJ whole genome shotgun (WGS) entry which is preliminary data.</text>
</comment>
<feature type="domain" description="Kinesin motor" evidence="3">
    <location>
        <begin position="1"/>
        <end position="85"/>
    </location>
</feature>
<organism evidence="4 5">
    <name type="scientific">Aureococcus anophagefferens</name>
    <name type="common">Harmful bloom alga</name>
    <dbReference type="NCBI Taxonomy" id="44056"/>
    <lineage>
        <taxon>Eukaryota</taxon>
        <taxon>Sar</taxon>
        <taxon>Stramenopiles</taxon>
        <taxon>Ochrophyta</taxon>
        <taxon>Pelagophyceae</taxon>
        <taxon>Pelagomonadales</taxon>
        <taxon>Pelagomonadaceae</taxon>
        <taxon>Aureococcus</taxon>
    </lineage>
</organism>
<dbReference type="PROSITE" id="PS50067">
    <property type="entry name" value="KINESIN_MOTOR_2"/>
    <property type="match status" value="2"/>
</dbReference>
<evidence type="ECO:0000259" key="3">
    <source>
        <dbReference type="PROSITE" id="PS50067"/>
    </source>
</evidence>
<dbReference type="InterPro" id="IPR001752">
    <property type="entry name" value="Kinesin_motor_dom"/>
</dbReference>
<dbReference type="SUPFAM" id="SSF52540">
    <property type="entry name" value="P-loop containing nucleoside triphosphate hydrolases"/>
    <property type="match status" value="1"/>
</dbReference>
<gene>
    <name evidence="4" type="ORF">SO694_00144067</name>
</gene>